<evidence type="ECO:0000313" key="1">
    <source>
        <dbReference type="EMBL" id="PIR94602.1"/>
    </source>
</evidence>
<comment type="caution">
    <text evidence="1">The sequence shown here is derived from an EMBL/GenBank/DDBJ whole genome shotgun (WGS) entry which is preliminary data.</text>
</comment>
<sequence length="128" mass="14574">MSWVHPKIERIGRPALILLPKFKVDDNNFGCNGKTPDQMVRKFLSKNHGAFTLMGTTFHGEWKDHDGKLHSDVHIGYRVSFICPVKNDGGRDFSNLDLLIDFLSKLCANMMELCLYAEFGEEAVLIYP</sequence>
<dbReference type="EMBL" id="PFAP01000002">
    <property type="protein sequence ID" value="PIR94602.1"/>
    <property type="molecule type" value="Genomic_DNA"/>
</dbReference>
<name>A0A2H0V6B3_9BACT</name>
<gene>
    <name evidence="1" type="ORF">COT97_00420</name>
</gene>
<dbReference type="Proteomes" id="UP000229901">
    <property type="component" value="Unassembled WGS sequence"/>
</dbReference>
<reference evidence="2" key="1">
    <citation type="submission" date="2017-09" db="EMBL/GenBank/DDBJ databases">
        <title>Depth-based differentiation of microbial function through sediment-hosted aquifers and enrichment of novel symbionts in the deep terrestrial subsurface.</title>
        <authorList>
            <person name="Probst A.J."/>
            <person name="Ladd B."/>
            <person name="Jarett J.K."/>
            <person name="Geller-Mcgrath D.E."/>
            <person name="Sieber C.M.K."/>
            <person name="Emerson J.B."/>
            <person name="Anantharaman K."/>
            <person name="Thomas B.C."/>
            <person name="Malmstrom R."/>
            <person name="Stieglmeier M."/>
            <person name="Klingl A."/>
            <person name="Woyke T."/>
            <person name="Ryan C.M."/>
            <person name="Banfield J.F."/>
        </authorList>
    </citation>
    <scope>NUCLEOTIDE SEQUENCE [LARGE SCALE GENOMIC DNA]</scope>
</reference>
<organism evidence="1 2">
    <name type="scientific">Candidatus Falkowbacteria bacterium CG10_big_fil_rev_8_21_14_0_10_39_11</name>
    <dbReference type="NCBI Taxonomy" id="1974565"/>
    <lineage>
        <taxon>Bacteria</taxon>
        <taxon>Candidatus Falkowiibacteriota</taxon>
    </lineage>
</organism>
<protein>
    <submittedName>
        <fullName evidence="1">Uncharacterized protein</fullName>
    </submittedName>
</protein>
<evidence type="ECO:0000313" key="2">
    <source>
        <dbReference type="Proteomes" id="UP000229901"/>
    </source>
</evidence>
<dbReference type="AlphaFoldDB" id="A0A2H0V6B3"/>
<proteinExistence type="predicted"/>
<accession>A0A2H0V6B3</accession>